<dbReference type="EMBL" id="SMAG01000003">
    <property type="protein sequence ID" value="TCS94661.1"/>
    <property type="molecule type" value="Genomic_DNA"/>
</dbReference>
<dbReference type="Pfam" id="PF01521">
    <property type="entry name" value="Fe-S_biosyn"/>
    <property type="match status" value="1"/>
</dbReference>
<proteinExistence type="predicted"/>
<keyword evidence="3" id="KW-1185">Reference proteome</keyword>
<evidence type="ECO:0000313" key="3">
    <source>
        <dbReference type="Proteomes" id="UP000294937"/>
    </source>
</evidence>
<protein>
    <recommendedName>
        <fullName evidence="1">Core domain-containing protein</fullName>
    </recommendedName>
</protein>
<organism evidence="2 3">
    <name type="scientific">Hazenella coriacea</name>
    <dbReference type="NCBI Taxonomy" id="1179467"/>
    <lineage>
        <taxon>Bacteria</taxon>
        <taxon>Bacillati</taxon>
        <taxon>Bacillota</taxon>
        <taxon>Bacilli</taxon>
        <taxon>Bacillales</taxon>
        <taxon>Thermoactinomycetaceae</taxon>
        <taxon>Hazenella</taxon>
    </lineage>
</organism>
<evidence type="ECO:0000313" key="2">
    <source>
        <dbReference type="EMBL" id="TCS94661.1"/>
    </source>
</evidence>
<gene>
    <name evidence="2" type="ORF">EDD58_10373</name>
</gene>
<dbReference type="InterPro" id="IPR000361">
    <property type="entry name" value="ATAP_core_dom"/>
</dbReference>
<dbReference type="OrthoDB" id="2361087at2"/>
<comment type="caution">
    <text evidence="2">The sequence shown here is derived from an EMBL/GenBank/DDBJ whole genome shotgun (WGS) entry which is preliminary data.</text>
</comment>
<dbReference type="AlphaFoldDB" id="A0A4R3L4G7"/>
<feature type="domain" description="Core" evidence="1">
    <location>
        <begin position="1"/>
        <end position="97"/>
    </location>
</feature>
<evidence type="ECO:0000259" key="1">
    <source>
        <dbReference type="Pfam" id="PF01521"/>
    </source>
</evidence>
<reference evidence="2 3" key="1">
    <citation type="submission" date="2019-03" db="EMBL/GenBank/DDBJ databases">
        <title>Genomic Encyclopedia of Type Strains, Phase IV (KMG-IV): sequencing the most valuable type-strain genomes for metagenomic binning, comparative biology and taxonomic classification.</title>
        <authorList>
            <person name="Goeker M."/>
        </authorList>
    </citation>
    <scope>NUCLEOTIDE SEQUENCE [LARGE SCALE GENOMIC DNA]</scope>
    <source>
        <strain evidence="2 3">DSM 45707</strain>
    </source>
</reference>
<dbReference type="Proteomes" id="UP000294937">
    <property type="component" value="Unassembled WGS sequence"/>
</dbReference>
<sequence length="103" mass="11651">MRVIVTPEAVEALHKKKPDSDATLRVAAIAVDLGAVTTELFELFWDHLQPSDRRFAISDSLTVVMDPYSLNVFAPELMISFDQAKGSFSVKNREQIFLHQIYI</sequence>
<name>A0A4R3L4G7_9BACL</name>
<accession>A0A4R3L4G7</accession>
<dbReference type="RefSeq" id="WP_131924053.1">
    <property type="nucleotide sequence ID" value="NZ_SMAG01000003.1"/>
</dbReference>